<evidence type="ECO:0000256" key="1">
    <source>
        <dbReference type="SAM" id="MobiDB-lite"/>
    </source>
</evidence>
<dbReference type="EMBL" id="ML734984">
    <property type="protein sequence ID" value="KAB8204053.1"/>
    <property type="molecule type" value="Genomic_DNA"/>
</dbReference>
<evidence type="ECO:0000313" key="3">
    <source>
        <dbReference type="Proteomes" id="UP000326532"/>
    </source>
</evidence>
<proteinExistence type="predicted"/>
<dbReference type="AlphaFoldDB" id="A0A5N6DHR9"/>
<feature type="region of interest" description="Disordered" evidence="1">
    <location>
        <begin position="1"/>
        <end position="27"/>
    </location>
</feature>
<organism evidence="2 3">
    <name type="scientific">Aspergillus parasiticus</name>
    <dbReference type="NCBI Taxonomy" id="5067"/>
    <lineage>
        <taxon>Eukaryota</taxon>
        <taxon>Fungi</taxon>
        <taxon>Dikarya</taxon>
        <taxon>Ascomycota</taxon>
        <taxon>Pezizomycotina</taxon>
        <taxon>Eurotiomycetes</taxon>
        <taxon>Eurotiomycetidae</taxon>
        <taxon>Eurotiales</taxon>
        <taxon>Aspergillaceae</taxon>
        <taxon>Aspergillus</taxon>
        <taxon>Aspergillus subgen. Circumdati</taxon>
    </lineage>
</organism>
<protein>
    <submittedName>
        <fullName evidence="2">Uncharacterized protein</fullName>
    </submittedName>
</protein>
<keyword evidence="3" id="KW-1185">Reference proteome</keyword>
<dbReference type="VEuPathDB" id="FungiDB:BDV34DRAFT_122568"/>
<gene>
    <name evidence="2" type="ORF">BDV34DRAFT_122568</name>
</gene>
<evidence type="ECO:0000313" key="2">
    <source>
        <dbReference type="EMBL" id="KAB8204053.1"/>
    </source>
</evidence>
<name>A0A5N6DHR9_ASPPA</name>
<dbReference type="Proteomes" id="UP000326532">
    <property type="component" value="Unassembled WGS sequence"/>
</dbReference>
<reference evidence="2 3" key="1">
    <citation type="submission" date="2019-04" db="EMBL/GenBank/DDBJ databases">
        <title>Fungal friends and foes A comparative genomics study of 23 Aspergillus species from section Flavi.</title>
        <authorList>
            <consortium name="DOE Joint Genome Institute"/>
            <person name="Kjaerbolling I."/>
            <person name="Vesth T.C."/>
            <person name="Frisvad J.C."/>
            <person name="Nybo J.L."/>
            <person name="Theobald S."/>
            <person name="Kildgaard S."/>
            <person name="Petersen T.I."/>
            <person name="Kuo A."/>
            <person name="Sato A."/>
            <person name="Lyhne E.K."/>
            <person name="Kogle M.E."/>
            <person name="Wiebenga A."/>
            <person name="Kun R.S."/>
            <person name="Lubbers R.J."/>
            <person name="Makela M.R."/>
            <person name="Barry K."/>
            <person name="Chovatia M."/>
            <person name="Clum A."/>
            <person name="Daum C."/>
            <person name="Haridas S."/>
            <person name="He G."/>
            <person name="LaButti K."/>
            <person name="Lipzen A."/>
            <person name="Mondo S."/>
            <person name="Pangilinan J."/>
            <person name="Riley R."/>
            <person name="Salamov A."/>
            <person name="Simmons B.A."/>
            <person name="Magnuson J.K."/>
            <person name="Henrissat B."/>
            <person name="Mortensen U.H."/>
            <person name="Larsen T.O."/>
            <person name="De vries R.P."/>
            <person name="Grigoriev I.V."/>
            <person name="Machida M."/>
            <person name="Baker S.E."/>
            <person name="Andersen M.R."/>
        </authorList>
    </citation>
    <scope>NUCLEOTIDE SEQUENCE [LARGE SCALE GENOMIC DNA]</scope>
    <source>
        <strain evidence="2 3">CBS 117618</strain>
    </source>
</reference>
<accession>A0A5N6DHR9</accession>
<sequence>MLTRTAGTFWQPLHGENGDQRNRGSSLTLSEPLGITTSFLSGKDLHPVATVLKYHPWHVESITHWYRSMAVSRRILPRHDGCPWWWTAVYTCPYSRTTL</sequence>